<dbReference type="Proteomes" id="UP001054945">
    <property type="component" value="Unassembled WGS sequence"/>
</dbReference>
<organism evidence="2 3">
    <name type="scientific">Caerostris extrusa</name>
    <name type="common">Bark spider</name>
    <name type="synonym">Caerostris bankana</name>
    <dbReference type="NCBI Taxonomy" id="172846"/>
    <lineage>
        <taxon>Eukaryota</taxon>
        <taxon>Metazoa</taxon>
        <taxon>Ecdysozoa</taxon>
        <taxon>Arthropoda</taxon>
        <taxon>Chelicerata</taxon>
        <taxon>Arachnida</taxon>
        <taxon>Araneae</taxon>
        <taxon>Araneomorphae</taxon>
        <taxon>Entelegynae</taxon>
        <taxon>Araneoidea</taxon>
        <taxon>Araneidae</taxon>
        <taxon>Caerostris</taxon>
    </lineage>
</organism>
<reference evidence="2 3" key="1">
    <citation type="submission" date="2021-06" db="EMBL/GenBank/DDBJ databases">
        <title>Caerostris extrusa draft genome.</title>
        <authorList>
            <person name="Kono N."/>
            <person name="Arakawa K."/>
        </authorList>
    </citation>
    <scope>NUCLEOTIDE SEQUENCE [LARGE SCALE GENOMIC DNA]</scope>
</reference>
<evidence type="ECO:0000313" key="2">
    <source>
        <dbReference type="EMBL" id="GIY60542.1"/>
    </source>
</evidence>
<evidence type="ECO:0000256" key="1">
    <source>
        <dbReference type="SAM" id="MobiDB-lite"/>
    </source>
</evidence>
<proteinExistence type="predicted"/>
<protein>
    <submittedName>
        <fullName evidence="2">Uncharacterized protein</fullName>
    </submittedName>
</protein>
<comment type="caution">
    <text evidence="2">The sequence shown here is derived from an EMBL/GenBank/DDBJ whole genome shotgun (WGS) entry which is preliminary data.</text>
</comment>
<accession>A0AAV4URW1</accession>
<feature type="compositionally biased region" description="Polar residues" evidence="1">
    <location>
        <begin position="56"/>
        <end position="66"/>
    </location>
</feature>
<feature type="region of interest" description="Disordered" evidence="1">
    <location>
        <begin position="52"/>
        <end position="75"/>
    </location>
</feature>
<keyword evidence="3" id="KW-1185">Reference proteome</keyword>
<dbReference type="EMBL" id="BPLR01013340">
    <property type="protein sequence ID" value="GIY60542.1"/>
    <property type="molecule type" value="Genomic_DNA"/>
</dbReference>
<dbReference type="AlphaFoldDB" id="A0AAV4URW1"/>
<name>A0AAV4URW1_CAEEX</name>
<gene>
    <name evidence="2" type="ORF">CEXT_197731</name>
</gene>
<sequence>MLASELGIENDTSKITELKKLITEIPSYDENIVKELLNAIIDELKNKEMTRKGNALMNSRKGNVKTNLRKGRNLM</sequence>
<evidence type="ECO:0000313" key="3">
    <source>
        <dbReference type="Proteomes" id="UP001054945"/>
    </source>
</evidence>